<accession>A0A5K7Z3C5</accession>
<protein>
    <recommendedName>
        <fullName evidence="2">UPF0301 protein DSCW_14680</fullName>
    </recommendedName>
</protein>
<dbReference type="PANTHER" id="PTHR30327">
    <property type="entry name" value="UNCHARACTERIZED PROTEIN YQGE"/>
    <property type="match status" value="1"/>
</dbReference>
<evidence type="ECO:0000256" key="1">
    <source>
        <dbReference type="ARBA" id="ARBA00009600"/>
    </source>
</evidence>
<dbReference type="HAMAP" id="MF_00758">
    <property type="entry name" value="UPF0301"/>
    <property type="match status" value="1"/>
</dbReference>
<evidence type="ECO:0000313" key="3">
    <source>
        <dbReference type="EMBL" id="BBO74051.1"/>
    </source>
</evidence>
<dbReference type="PANTHER" id="PTHR30327:SF1">
    <property type="entry name" value="UPF0301 PROTEIN YQGE"/>
    <property type="match status" value="1"/>
</dbReference>
<organism evidence="3 4">
    <name type="scientific">Desulfosarcina widdelii</name>
    <dbReference type="NCBI Taxonomy" id="947919"/>
    <lineage>
        <taxon>Bacteria</taxon>
        <taxon>Pseudomonadati</taxon>
        <taxon>Thermodesulfobacteriota</taxon>
        <taxon>Desulfobacteria</taxon>
        <taxon>Desulfobacterales</taxon>
        <taxon>Desulfosarcinaceae</taxon>
        <taxon>Desulfosarcina</taxon>
    </lineage>
</organism>
<dbReference type="Pfam" id="PF02622">
    <property type="entry name" value="DUF179"/>
    <property type="match status" value="1"/>
</dbReference>
<dbReference type="EMBL" id="AP021875">
    <property type="protein sequence ID" value="BBO74051.1"/>
    <property type="molecule type" value="Genomic_DNA"/>
</dbReference>
<dbReference type="GO" id="GO:0005829">
    <property type="term" value="C:cytosol"/>
    <property type="evidence" value="ECO:0007669"/>
    <property type="project" value="TreeGrafter"/>
</dbReference>
<gene>
    <name evidence="3" type="ORF">DSCW_14680</name>
</gene>
<evidence type="ECO:0000313" key="4">
    <source>
        <dbReference type="Proteomes" id="UP000427769"/>
    </source>
</evidence>
<name>A0A5K7Z3C5_9BACT</name>
<comment type="similarity">
    <text evidence="1 2">Belongs to the UPF0301 (AlgH) family.</text>
</comment>
<dbReference type="Proteomes" id="UP000427769">
    <property type="component" value="Chromosome"/>
</dbReference>
<dbReference type="AlphaFoldDB" id="A0A5K7Z3C5"/>
<dbReference type="SUPFAM" id="SSF143456">
    <property type="entry name" value="VC0467-like"/>
    <property type="match status" value="1"/>
</dbReference>
<evidence type="ECO:0000256" key="2">
    <source>
        <dbReference type="HAMAP-Rule" id="MF_00758"/>
    </source>
</evidence>
<keyword evidence="4" id="KW-1185">Reference proteome</keyword>
<reference evidence="3 4" key="1">
    <citation type="submission" date="2019-11" db="EMBL/GenBank/DDBJ databases">
        <title>Comparative genomics of hydrocarbon-degrading Desulfosarcina strains.</title>
        <authorList>
            <person name="Watanabe M."/>
            <person name="Kojima H."/>
            <person name="Fukui M."/>
        </authorList>
    </citation>
    <scope>NUCLEOTIDE SEQUENCE [LARGE SCALE GENOMIC DNA]</scope>
    <source>
        <strain evidence="3 4">PP31</strain>
    </source>
</reference>
<sequence>MLAGLGHYRPRFLVVDKDTHYEDKNKTNNADKGETIFHRFYKPSEYGLTPNSTLPASQAFSCLWADAQLHCGNLCNLQTGETPDMDQTWQSLKGKFLIAMPGLADPNFYQSVTCLSEHNQKGAMGIVITRIHPEVNGQMIFDELQIPTFAEAHRIPVHIGGPVHANELFVLHGEPFDWEGSMMVTEELALSNSRDILQAIAMGKGPRSFIISLGCAGWGPGQLEGEIRGNAWITCSYSEEIAFRLDVDQRWEAAMKTIGIDPALLSDIPGHA</sequence>
<dbReference type="Gene3D" id="3.40.1740.10">
    <property type="entry name" value="VC0467-like"/>
    <property type="match status" value="1"/>
</dbReference>
<dbReference type="InterPro" id="IPR003774">
    <property type="entry name" value="AlgH-like"/>
</dbReference>
<dbReference type="KEGG" id="dwd:DSCW_14680"/>
<proteinExistence type="inferred from homology"/>